<keyword evidence="4" id="KW-0479">Metal-binding</keyword>
<dbReference type="Gene3D" id="3.90.132.10">
    <property type="entry name" value="Leishmanolysin , domain 2"/>
    <property type="match status" value="1"/>
</dbReference>
<feature type="chain" id="PRO_5047155927" description="EGF-like domain-containing protein" evidence="10">
    <location>
        <begin position="28"/>
        <end position="908"/>
    </location>
</feature>
<evidence type="ECO:0000256" key="10">
    <source>
        <dbReference type="SAM" id="SignalP"/>
    </source>
</evidence>
<dbReference type="PANTHER" id="PTHR10942:SF0">
    <property type="entry name" value="LEISHMANOLYSIN-LIKE PEPTIDASE"/>
    <property type="match status" value="1"/>
</dbReference>
<dbReference type="InterPro" id="IPR001577">
    <property type="entry name" value="Peptidase_M8"/>
</dbReference>
<sequence length="908" mass="94015">MSISRLRFFVCALALLASSGCITLAFAHSHKGCGHKFVAHEAKQWSDLYSQQYSQQPTSNSSSSIQPVARKLLQAPKVPIRIWVEYQGTEELSAAGQQRLREVVSKAVAVLQKFYKVRWSSSGNLLVPPLCGADDGAGNCYAHKPDFISNGLESGSSGLNSCGSAVMNSSHIAAYTQCSTRGGCEKFPGGTGEATDYYLYVTALNDEACSSGAAAWALPCLFDPATNRPLLGTANLCRAALEQDSDAAAAVLVHELHHALGFTDQLFDKFIDEAGQPIPKEKVVQMFQTPYGERRAMVITPTVAKEAQAQFGCDTVPGAALEDEGGSGSAMAHWEYKWFQGEIMVATNLFGAHGRPATLSRITLAFMQDSGWYDVNWGEVGFLDWGWQAGCDFVGKTCTAYAAAHPGQQFFCTKEQYSSDNVNTVCTFDGLARAQCAEAPFAEGCAMKVALGTVPNCLSPQFTNRGGTIFGWQNGPGSRCMPVTWPFATVEAQFPDAASLNGATIQDSRCYSTSCTPKGQLQLSILGQTVDCPSGQTIDLAKALPGVFTQGSIGPCPGNAAACGSLACGESCTGDGACVAGKCYCSLHYTGPGCKSRLVPGKIRSSSSAYVPPPDKRVKLPGGAQGPTVSASDGPIVNEASPGDTGVTSDTSDAPVQGDTSGEVPSSDASGGAEVPAEDGGLSAGGVTADDQPISARPVGTPRGGSVAQDDKQGAGAASNSNTVTLSLLLDSSRESLRLSSDRLIMAVAQLAGVDESQVSLQSLPTASTSTGVASSLTLPPPSLRASDSHDVVTNGARNNLRRLAASGAGNDDAVEVRCRIQTGSAKEALDVTRHVSNVARQARFERQLSDSGLQLVPNSLSLVASDGTKVLAAAGSSSGSAGGRGRFGGAAAVVASIAAVLLAALAV</sequence>
<gene>
    <name evidence="11" type="ORF">OEZ85_004860</name>
</gene>
<comment type="similarity">
    <text evidence="2">Belongs to the peptidase M8 family.</text>
</comment>
<feature type="region of interest" description="Disordered" evidence="8">
    <location>
        <begin position="604"/>
        <end position="720"/>
    </location>
</feature>
<evidence type="ECO:0000256" key="4">
    <source>
        <dbReference type="ARBA" id="ARBA00022723"/>
    </source>
</evidence>
<proteinExistence type="inferred from homology"/>
<dbReference type="PROSITE" id="PS51257">
    <property type="entry name" value="PROKAR_LIPOPROTEIN"/>
    <property type="match status" value="1"/>
</dbReference>
<keyword evidence="3" id="KW-0645">Protease</keyword>
<organism evidence="11 12">
    <name type="scientific">Tetradesmus obliquus</name>
    <name type="common">Green alga</name>
    <name type="synonym">Acutodesmus obliquus</name>
    <dbReference type="NCBI Taxonomy" id="3088"/>
    <lineage>
        <taxon>Eukaryota</taxon>
        <taxon>Viridiplantae</taxon>
        <taxon>Chlorophyta</taxon>
        <taxon>core chlorophytes</taxon>
        <taxon>Chlorophyceae</taxon>
        <taxon>CS clade</taxon>
        <taxon>Sphaeropleales</taxon>
        <taxon>Scenedesmaceae</taxon>
        <taxon>Tetradesmus</taxon>
    </lineage>
</organism>
<dbReference type="Gene3D" id="3.10.170.20">
    <property type="match status" value="1"/>
</dbReference>
<keyword evidence="9" id="KW-0812">Transmembrane</keyword>
<dbReference type="Pfam" id="PF01457">
    <property type="entry name" value="Peptidase_M8"/>
    <property type="match status" value="1"/>
</dbReference>
<evidence type="ECO:0008006" key="13">
    <source>
        <dbReference type="Google" id="ProtNLM"/>
    </source>
</evidence>
<feature type="region of interest" description="Disordered" evidence="8">
    <location>
        <begin position="766"/>
        <end position="790"/>
    </location>
</feature>
<evidence type="ECO:0000256" key="8">
    <source>
        <dbReference type="SAM" id="MobiDB-lite"/>
    </source>
</evidence>
<feature type="compositionally biased region" description="Polar residues" evidence="8">
    <location>
        <begin position="646"/>
        <end position="669"/>
    </location>
</feature>
<dbReference type="Proteomes" id="UP001244341">
    <property type="component" value="Chromosome 12b"/>
</dbReference>
<keyword evidence="12" id="KW-1185">Reference proteome</keyword>
<reference evidence="11 12" key="1">
    <citation type="submission" date="2023-05" db="EMBL/GenBank/DDBJ databases">
        <title>A 100% complete, gapless, phased diploid assembly of the Scenedesmus obliquus UTEX 3031 genome.</title>
        <authorList>
            <person name="Biondi T.C."/>
            <person name="Hanschen E.R."/>
            <person name="Kwon T."/>
            <person name="Eng W."/>
            <person name="Kruse C.P.S."/>
            <person name="Koehler S.I."/>
            <person name="Kunde Y."/>
            <person name="Gleasner C.D."/>
            <person name="You Mak K.T."/>
            <person name="Polle J."/>
            <person name="Hovde B.T."/>
            <person name="Starkenburg S.R."/>
        </authorList>
    </citation>
    <scope>NUCLEOTIDE SEQUENCE [LARGE SCALE GENOMIC DNA]</scope>
    <source>
        <strain evidence="11 12">DOE0152z</strain>
    </source>
</reference>
<evidence type="ECO:0000256" key="5">
    <source>
        <dbReference type="ARBA" id="ARBA00022801"/>
    </source>
</evidence>
<feature type="transmembrane region" description="Helical" evidence="9">
    <location>
        <begin position="888"/>
        <end position="907"/>
    </location>
</feature>
<evidence type="ECO:0000256" key="6">
    <source>
        <dbReference type="ARBA" id="ARBA00022833"/>
    </source>
</evidence>
<dbReference type="EMBL" id="CP126219">
    <property type="protein sequence ID" value="WIA20451.1"/>
    <property type="molecule type" value="Genomic_DNA"/>
</dbReference>
<evidence type="ECO:0000256" key="9">
    <source>
        <dbReference type="SAM" id="Phobius"/>
    </source>
</evidence>
<comment type="cofactor">
    <cofactor evidence="1">
        <name>Zn(2+)</name>
        <dbReference type="ChEBI" id="CHEBI:29105"/>
    </cofactor>
</comment>
<evidence type="ECO:0000256" key="1">
    <source>
        <dbReference type="ARBA" id="ARBA00001947"/>
    </source>
</evidence>
<accession>A0ABY8UJB1</accession>
<keyword evidence="10" id="KW-0732">Signal</keyword>
<evidence type="ECO:0000256" key="3">
    <source>
        <dbReference type="ARBA" id="ARBA00022670"/>
    </source>
</evidence>
<keyword evidence="7" id="KW-0482">Metalloprotease</keyword>
<feature type="compositionally biased region" description="Polar residues" evidence="8">
    <location>
        <begin position="766"/>
        <end position="778"/>
    </location>
</feature>
<keyword evidence="9" id="KW-0472">Membrane</keyword>
<name>A0ABY8UJB1_TETOB</name>
<keyword evidence="5" id="KW-0378">Hydrolase</keyword>
<dbReference type="PANTHER" id="PTHR10942">
    <property type="entry name" value="LEISHMANOLYSIN-LIKE PEPTIDASE"/>
    <property type="match status" value="1"/>
</dbReference>
<protein>
    <recommendedName>
        <fullName evidence="13">EGF-like domain-containing protein</fullName>
    </recommendedName>
</protein>
<dbReference type="SUPFAM" id="SSF55486">
    <property type="entry name" value="Metalloproteases ('zincins'), catalytic domain"/>
    <property type="match status" value="1"/>
</dbReference>
<evidence type="ECO:0000256" key="7">
    <source>
        <dbReference type="ARBA" id="ARBA00023049"/>
    </source>
</evidence>
<keyword evidence="9" id="KW-1133">Transmembrane helix</keyword>
<keyword evidence="6" id="KW-0862">Zinc</keyword>
<evidence type="ECO:0000313" key="12">
    <source>
        <dbReference type="Proteomes" id="UP001244341"/>
    </source>
</evidence>
<evidence type="ECO:0000313" key="11">
    <source>
        <dbReference type="EMBL" id="WIA20451.1"/>
    </source>
</evidence>
<evidence type="ECO:0000256" key="2">
    <source>
        <dbReference type="ARBA" id="ARBA00005860"/>
    </source>
</evidence>
<feature type="signal peptide" evidence="10">
    <location>
        <begin position="1"/>
        <end position="27"/>
    </location>
</feature>